<protein>
    <submittedName>
        <fullName evidence="3">Glycine oxidase ThiO</fullName>
    </submittedName>
</protein>
<dbReference type="Gene3D" id="3.30.9.10">
    <property type="entry name" value="D-Amino Acid Oxidase, subunit A, domain 2"/>
    <property type="match status" value="1"/>
</dbReference>
<accession>A0A8E0KGY3</accession>
<keyword evidence="4" id="KW-1185">Reference proteome</keyword>
<evidence type="ECO:0000256" key="1">
    <source>
        <dbReference type="ARBA" id="ARBA00023002"/>
    </source>
</evidence>
<dbReference type="RefSeq" id="WP_021696049.1">
    <property type="nucleotide sequence ID" value="NZ_BATC01000002.1"/>
</dbReference>
<evidence type="ECO:0000259" key="2">
    <source>
        <dbReference type="Pfam" id="PF01266"/>
    </source>
</evidence>
<dbReference type="InterPro" id="IPR006076">
    <property type="entry name" value="FAD-dep_OxRdtase"/>
</dbReference>
<dbReference type="InterPro" id="IPR036188">
    <property type="entry name" value="FAD/NAD-bd_sf"/>
</dbReference>
<dbReference type="Proteomes" id="UP000016569">
    <property type="component" value="Unassembled WGS sequence"/>
</dbReference>
<dbReference type="Gene3D" id="3.50.50.60">
    <property type="entry name" value="FAD/NAD(P)-binding domain"/>
    <property type="match status" value="2"/>
</dbReference>
<dbReference type="GO" id="GO:0016491">
    <property type="term" value="F:oxidoreductase activity"/>
    <property type="evidence" value="ECO:0007669"/>
    <property type="project" value="UniProtKB-KW"/>
</dbReference>
<reference evidence="4" key="1">
    <citation type="journal article" date="2013" name="Genome Announc.">
        <title>Draft Genome Sequence of the Dimorphic Prosthecate Bacterium Brevundimonas abyssalis TAR-001T.</title>
        <authorList>
            <person name="Tsubouchi T."/>
            <person name="Nishi S."/>
            <person name="Usui K."/>
            <person name="Shimane Y."/>
            <person name="Takaki Y."/>
            <person name="Maruyama T."/>
            <person name="Hatada Y."/>
        </authorList>
    </citation>
    <scope>NUCLEOTIDE SEQUENCE [LARGE SCALE GENOMIC DNA]</scope>
    <source>
        <strain evidence="4">TAR-001</strain>
    </source>
</reference>
<dbReference type="GO" id="GO:0005737">
    <property type="term" value="C:cytoplasm"/>
    <property type="evidence" value="ECO:0007669"/>
    <property type="project" value="TreeGrafter"/>
</dbReference>
<dbReference type="PANTHER" id="PTHR13847">
    <property type="entry name" value="SARCOSINE DEHYDROGENASE-RELATED"/>
    <property type="match status" value="1"/>
</dbReference>
<dbReference type="Pfam" id="PF01266">
    <property type="entry name" value="DAO"/>
    <property type="match status" value="1"/>
</dbReference>
<dbReference type="SUPFAM" id="SSF51905">
    <property type="entry name" value="FAD/NAD(P)-binding domain"/>
    <property type="match status" value="1"/>
</dbReference>
<dbReference type="AlphaFoldDB" id="A0A8E0KGY3"/>
<name>A0A8E0KGY3_9CAUL</name>
<gene>
    <name evidence="3" type="ORF">MBEBAB_0203</name>
</gene>
<keyword evidence="1" id="KW-0560">Oxidoreductase</keyword>
<dbReference type="PANTHER" id="PTHR13847:SF289">
    <property type="entry name" value="GLYCINE OXIDASE"/>
    <property type="match status" value="1"/>
</dbReference>
<evidence type="ECO:0000313" key="3">
    <source>
        <dbReference type="EMBL" id="GAD57953.1"/>
    </source>
</evidence>
<comment type="caution">
    <text evidence="3">The sequence shown here is derived from an EMBL/GenBank/DDBJ whole genome shotgun (WGS) entry which is preliminary data.</text>
</comment>
<proteinExistence type="predicted"/>
<dbReference type="EMBL" id="BATC01000002">
    <property type="protein sequence ID" value="GAD57953.1"/>
    <property type="molecule type" value="Genomic_DNA"/>
</dbReference>
<evidence type="ECO:0000313" key="4">
    <source>
        <dbReference type="Proteomes" id="UP000016569"/>
    </source>
</evidence>
<dbReference type="SUPFAM" id="SSF54373">
    <property type="entry name" value="FAD-linked reductases, C-terminal domain"/>
    <property type="match status" value="1"/>
</dbReference>
<feature type="domain" description="FAD dependent oxidoreductase" evidence="2">
    <location>
        <begin position="7"/>
        <end position="316"/>
    </location>
</feature>
<organism evidence="3 4">
    <name type="scientific">Brevundimonas abyssalis TAR-001</name>
    <dbReference type="NCBI Taxonomy" id="1391729"/>
    <lineage>
        <taxon>Bacteria</taxon>
        <taxon>Pseudomonadati</taxon>
        <taxon>Pseudomonadota</taxon>
        <taxon>Alphaproteobacteria</taxon>
        <taxon>Caulobacterales</taxon>
        <taxon>Caulobacteraceae</taxon>
        <taxon>Brevundimonas</taxon>
    </lineage>
</organism>
<sequence>MSSSSEILIIGAGVLGLTTAVELTRRGRRVTVVDPGGDNASSVAAGMIAPAMESALENTTRERAEMLRAARDLWPDFAERQSLMISAEGSEWRGPDAAAVAERLLGTGFAARAENGVVRTPEDWRIEAEPALTALRAAPGVTLVQGRAARLETEHGFWRVVLETGHVLSAGAVILAMGAHAAPAGLPPEAARLLGLIRPIRGQLEQLFGLTVECMRRGPGAYVAPMGGGVMVGASMDFDRRDLTPDAVQARQMLQAAARFFDLTSIGTRRTRVGVRGASPDGLPMAGALGEGLFAALAPRRNGWLLAPAVAQTVTAAVQGEPKTAFAAAFDPVRF</sequence>